<feature type="chain" id="PRO_5030022157" evidence="6">
    <location>
        <begin position="17"/>
        <end position="558"/>
    </location>
</feature>
<dbReference type="PANTHER" id="PTHR14344:SF3">
    <property type="entry name" value="WD REPEAT-CONTAINING PROTEIN 6"/>
    <property type="match status" value="1"/>
</dbReference>
<comment type="subcellular location">
    <subcellularLocation>
        <location evidence="1">Cytoplasm</location>
    </subcellularLocation>
</comment>
<evidence type="ECO:0000256" key="1">
    <source>
        <dbReference type="ARBA" id="ARBA00004496"/>
    </source>
</evidence>
<dbReference type="Proteomes" id="UP000267029">
    <property type="component" value="Unassembled WGS sequence"/>
</dbReference>
<feature type="signal peptide" evidence="6">
    <location>
        <begin position="1"/>
        <end position="16"/>
    </location>
</feature>
<dbReference type="PANTHER" id="PTHR14344">
    <property type="entry name" value="WD REPEAT PROTEIN"/>
    <property type="match status" value="1"/>
</dbReference>
<keyword evidence="8" id="KW-1185">Reference proteome</keyword>
<dbReference type="AlphaFoldDB" id="A0A158QUW7"/>
<protein>
    <submittedName>
        <fullName evidence="7">Uncharacterized protein</fullName>
    </submittedName>
</protein>
<sequence>MIALSSLFCLLPSLQSLPAPFPAPRRRRRRGAERSDVAIVAVPLHCHINRCQTQPAAGCYFFVFLMDYGALLGAFKRWSIFHTNLQRGAQQVTSSCGILLARSQHLLGQIGDTVGGMERRLTDGEQHAPSVSAMVWREVYIRLKDLLDPGGIFHSAVYLERGPTASPCKDLAWTSCAVKVTLQKPAPLDCLVIGTRAGEIAVYTITSGSTPMKINPAWSLKQCHGRGGVTALQVLHNDVDSPPVVFTAGRLQGRIRRWRLVVTGGSGVSLQALDQVLKPSGLSWIGSFAGLPSGEVLALGFVSTEFHAVEFVPAGTDFMTSDRGDVRFSVDCAGGNRAWDFAYDPHRDAFVFAAIQKDKLVYAIRNATEPREKCAATKKFLIPPLHGRDINACIVLPQVDRRTQGSLTITCLTGSEECHLGSFSMDVKQVKGVNDKDEFSVTYHSSPRFHAGHISNIRCLAFCQPLDAPQPPPRYLVSGGGRGMLAIWRLQECEPGLIGWVCLDSGGGEEGTLVSCSRARRKKGMNGVCDLRIMTLLGFQRLEHLLVVAGCSDGSIRY</sequence>
<evidence type="ECO:0000256" key="4">
    <source>
        <dbReference type="ARBA" id="ARBA00022694"/>
    </source>
</evidence>
<evidence type="ECO:0000256" key="3">
    <source>
        <dbReference type="ARBA" id="ARBA00022574"/>
    </source>
</evidence>
<keyword evidence="4" id="KW-0819">tRNA processing</keyword>
<keyword evidence="5" id="KW-0677">Repeat</keyword>
<organism evidence="7 8">
    <name type="scientific">Mesocestoides corti</name>
    <name type="common">Flatworm</name>
    <dbReference type="NCBI Taxonomy" id="53468"/>
    <lineage>
        <taxon>Eukaryota</taxon>
        <taxon>Metazoa</taxon>
        <taxon>Spiralia</taxon>
        <taxon>Lophotrochozoa</taxon>
        <taxon>Platyhelminthes</taxon>
        <taxon>Cestoda</taxon>
        <taxon>Eucestoda</taxon>
        <taxon>Cyclophyllidea</taxon>
        <taxon>Mesocestoididae</taxon>
        <taxon>Mesocestoides</taxon>
    </lineage>
</organism>
<dbReference type="GO" id="GO:0005737">
    <property type="term" value="C:cytoplasm"/>
    <property type="evidence" value="ECO:0007669"/>
    <property type="project" value="UniProtKB-SubCell"/>
</dbReference>
<keyword evidence="6" id="KW-0732">Signal</keyword>
<dbReference type="InterPro" id="IPR036322">
    <property type="entry name" value="WD40_repeat_dom_sf"/>
</dbReference>
<dbReference type="Gene3D" id="2.130.10.10">
    <property type="entry name" value="YVTN repeat-like/Quinoprotein amine dehydrogenase"/>
    <property type="match status" value="1"/>
</dbReference>
<dbReference type="EMBL" id="UXSR01005301">
    <property type="protein sequence ID" value="VDD80838.1"/>
    <property type="molecule type" value="Genomic_DNA"/>
</dbReference>
<dbReference type="OrthoDB" id="6281392at2759"/>
<keyword evidence="3" id="KW-0853">WD repeat</keyword>
<dbReference type="SUPFAM" id="SSF50978">
    <property type="entry name" value="WD40 repeat-like"/>
    <property type="match status" value="1"/>
</dbReference>
<proteinExistence type="predicted"/>
<reference evidence="7 8" key="1">
    <citation type="submission" date="2018-10" db="EMBL/GenBank/DDBJ databases">
        <authorList>
            <consortium name="Pathogen Informatics"/>
        </authorList>
    </citation>
    <scope>NUCLEOTIDE SEQUENCE [LARGE SCALE GENOMIC DNA]</scope>
</reference>
<evidence type="ECO:0000256" key="2">
    <source>
        <dbReference type="ARBA" id="ARBA00022490"/>
    </source>
</evidence>
<evidence type="ECO:0000313" key="7">
    <source>
        <dbReference type="EMBL" id="VDD80838.1"/>
    </source>
</evidence>
<evidence type="ECO:0000313" key="8">
    <source>
        <dbReference type="Proteomes" id="UP000267029"/>
    </source>
</evidence>
<dbReference type="InterPro" id="IPR051973">
    <property type="entry name" value="tRNA_Anticodon_Mtase-Reg"/>
</dbReference>
<evidence type="ECO:0000256" key="5">
    <source>
        <dbReference type="ARBA" id="ARBA00022737"/>
    </source>
</evidence>
<keyword evidence="2" id="KW-0963">Cytoplasm</keyword>
<name>A0A158QUW7_MESCO</name>
<accession>A0A158QUW7</accession>
<dbReference type="GO" id="GO:0030488">
    <property type="term" value="P:tRNA methylation"/>
    <property type="evidence" value="ECO:0007669"/>
    <property type="project" value="TreeGrafter"/>
</dbReference>
<gene>
    <name evidence="7" type="ORF">MCOS_LOCUS6841</name>
</gene>
<evidence type="ECO:0000256" key="6">
    <source>
        <dbReference type="SAM" id="SignalP"/>
    </source>
</evidence>
<dbReference type="InterPro" id="IPR015943">
    <property type="entry name" value="WD40/YVTN_repeat-like_dom_sf"/>
</dbReference>